<reference evidence="1 2" key="1">
    <citation type="journal article" date="2021" name="Syst. Appl. Microbiol.">
        <title>Pseudomonas lalucatii sp. nov. isolated from Vallgornera, a karstic cave in Mallorca, Western Mediterranean.</title>
        <authorList>
            <person name="Busquets A."/>
            <person name="Mulet M."/>
            <person name="Gomila M."/>
            <person name="Garcia-Valdes E."/>
        </authorList>
    </citation>
    <scope>NUCLEOTIDE SEQUENCE [LARGE SCALE GENOMIC DNA]</scope>
    <source>
        <strain evidence="1 2">R1b54</strain>
    </source>
</reference>
<dbReference type="RefSeq" id="WP_213639999.1">
    <property type="nucleotide sequence ID" value="NZ_JADPMV010000001.1"/>
</dbReference>
<protein>
    <recommendedName>
        <fullName evidence="3">DUF1311 domain-containing protein</fullName>
    </recommendedName>
</protein>
<accession>A0ABS5Q2C4</accession>
<gene>
    <name evidence="1" type="ORF">I0D00_12250</name>
</gene>
<name>A0ABS5Q2C4_9PSED</name>
<dbReference type="EMBL" id="JADPMV010000001">
    <property type="protein sequence ID" value="MBS7662705.1"/>
    <property type="molecule type" value="Genomic_DNA"/>
</dbReference>
<evidence type="ECO:0008006" key="3">
    <source>
        <dbReference type="Google" id="ProtNLM"/>
    </source>
</evidence>
<evidence type="ECO:0000313" key="2">
    <source>
        <dbReference type="Proteomes" id="UP001196601"/>
    </source>
</evidence>
<dbReference type="Proteomes" id="UP001196601">
    <property type="component" value="Unassembled WGS sequence"/>
</dbReference>
<organism evidence="1 2">
    <name type="scientific">Pseudomonas lalucatii</name>
    <dbReference type="NCBI Taxonomy" id="1424203"/>
    <lineage>
        <taxon>Bacteria</taxon>
        <taxon>Pseudomonadati</taxon>
        <taxon>Pseudomonadota</taxon>
        <taxon>Gammaproteobacteria</taxon>
        <taxon>Pseudomonadales</taxon>
        <taxon>Pseudomonadaceae</taxon>
        <taxon>Pseudomonas</taxon>
    </lineage>
</organism>
<sequence length="104" mass="11320">MNTVLYSSLVAVITAVFVGYASAGEEQLEQACLTNEIDKELISSSLAITTGECHLNAAETDKQQAMQHAQMAYSWFSYAQRLADGVSPTYLKQAAAKIDELQVK</sequence>
<evidence type="ECO:0000313" key="1">
    <source>
        <dbReference type="EMBL" id="MBS7662705.1"/>
    </source>
</evidence>
<keyword evidence="2" id="KW-1185">Reference proteome</keyword>
<proteinExistence type="predicted"/>
<comment type="caution">
    <text evidence="1">The sequence shown here is derived from an EMBL/GenBank/DDBJ whole genome shotgun (WGS) entry which is preliminary data.</text>
</comment>